<dbReference type="Proteomes" id="UP000762676">
    <property type="component" value="Unassembled WGS sequence"/>
</dbReference>
<accession>A0AAV4GR82</accession>
<protein>
    <submittedName>
        <fullName evidence="2">Dentin sialophosphoproteinlike [Aplysia californica]</fullName>
    </submittedName>
</protein>
<dbReference type="SUPFAM" id="SSF50729">
    <property type="entry name" value="PH domain-like"/>
    <property type="match status" value="1"/>
</dbReference>
<sequence>MQDQVVPTQKFGYIDVKQPAKVKARKLKSWRRRYAVLTLLNDLSRGGKPLAKLDLFESEEKWKRDSSNRVTFILENVTSIRGAHSRTHPFALEIVQRHPVLVLSGTTETNSYTWMLALQKMLVPSQVPRYEDSIQVRVLPDEDALRCGLSGEHTMYVTPQHIELVNASGVSTITWSLSTLKKFDQENDSVFTITCGQ</sequence>
<dbReference type="PANTHER" id="PTHR21258">
    <property type="entry name" value="DOCKING PROTEIN RELATED"/>
    <property type="match status" value="1"/>
</dbReference>
<dbReference type="InterPro" id="IPR001849">
    <property type="entry name" value="PH_domain"/>
</dbReference>
<dbReference type="AlphaFoldDB" id="A0AAV4GR82"/>
<dbReference type="PROSITE" id="PS50003">
    <property type="entry name" value="PH_DOMAIN"/>
    <property type="match status" value="1"/>
</dbReference>
<dbReference type="PANTHER" id="PTHR21258:SF62">
    <property type="entry name" value="INSULIN RECEPTOR SUBSTRATE 1"/>
    <property type="match status" value="1"/>
</dbReference>
<evidence type="ECO:0000313" key="2">
    <source>
        <dbReference type="EMBL" id="GFR87375.1"/>
    </source>
</evidence>
<dbReference type="GO" id="GO:0007169">
    <property type="term" value="P:cell surface receptor protein tyrosine kinase signaling pathway"/>
    <property type="evidence" value="ECO:0007669"/>
    <property type="project" value="TreeGrafter"/>
</dbReference>
<proteinExistence type="predicted"/>
<comment type="caution">
    <text evidence="2">The sequence shown here is derived from an EMBL/GenBank/DDBJ whole genome shotgun (WGS) entry which is preliminary data.</text>
</comment>
<dbReference type="Gene3D" id="2.30.29.30">
    <property type="entry name" value="Pleckstrin-homology domain (PH domain)/Phosphotyrosine-binding domain (PTB)"/>
    <property type="match status" value="2"/>
</dbReference>
<feature type="domain" description="PH" evidence="1">
    <location>
        <begin position="7"/>
        <end position="123"/>
    </location>
</feature>
<dbReference type="InterPro" id="IPR011993">
    <property type="entry name" value="PH-like_dom_sf"/>
</dbReference>
<dbReference type="InterPro" id="IPR050996">
    <property type="entry name" value="Docking_Protein_DOK"/>
</dbReference>
<dbReference type="GO" id="GO:0005737">
    <property type="term" value="C:cytoplasm"/>
    <property type="evidence" value="ECO:0007669"/>
    <property type="project" value="TreeGrafter"/>
</dbReference>
<evidence type="ECO:0000313" key="3">
    <source>
        <dbReference type="Proteomes" id="UP000762676"/>
    </source>
</evidence>
<keyword evidence="3" id="KW-1185">Reference proteome</keyword>
<evidence type="ECO:0000259" key="1">
    <source>
        <dbReference type="PROSITE" id="PS50003"/>
    </source>
</evidence>
<organism evidence="2 3">
    <name type="scientific">Elysia marginata</name>
    <dbReference type="NCBI Taxonomy" id="1093978"/>
    <lineage>
        <taxon>Eukaryota</taxon>
        <taxon>Metazoa</taxon>
        <taxon>Spiralia</taxon>
        <taxon>Lophotrochozoa</taxon>
        <taxon>Mollusca</taxon>
        <taxon>Gastropoda</taxon>
        <taxon>Heterobranchia</taxon>
        <taxon>Euthyneura</taxon>
        <taxon>Panpulmonata</taxon>
        <taxon>Sacoglossa</taxon>
        <taxon>Placobranchoidea</taxon>
        <taxon>Plakobranchidae</taxon>
        <taxon>Elysia</taxon>
    </lineage>
</organism>
<gene>
    <name evidence="2" type="ORF">ElyMa_004222000</name>
</gene>
<dbReference type="EMBL" id="BMAT01008536">
    <property type="protein sequence ID" value="GFR87375.1"/>
    <property type="molecule type" value="Genomic_DNA"/>
</dbReference>
<name>A0AAV4GR82_9GAST</name>
<reference evidence="2 3" key="1">
    <citation type="journal article" date="2021" name="Elife">
        <title>Chloroplast acquisition without the gene transfer in kleptoplastic sea slugs, Plakobranchus ocellatus.</title>
        <authorList>
            <person name="Maeda T."/>
            <person name="Takahashi S."/>
            <person name="Yoshida T."/>
            <person name="Shimamura S."/>
            <person name="Takaki Y."/>
            <person name="Nagai Y."/>
            <person name="Toyoda A."/>
            <person name="Suzuki Y."/>
            <person name="Arimoto A."/>
            <person name="Ishii H."/>
            <person name="Satoh N."/>
            <person name="Nishiyama T."/>
            <person name="Hasebe M."/>
            <person name="Maruyama T."/>
            <person name="Minagawa J."/>
            <person name="Obokata J."/>
            <person name="Shigenobu S."/>
        </authorList>
    </citation>
    <scope>NUCLEOTIDE SEQUENCE [LARGE SCALE GENOMIC DNA]</scope>
</reference>